<dbReference type="EC" id="2.10.1.1" evidence="4"/>
<dbReference type="SUPFAM" id="SSF63882">
    <property type="entry name" value="MoeA N-terminal region -like"/>
    <property type="match status" value="1"/>
</dbReference>
<dbReference type="SMART" id="SM00852">
    <property type="entry name" value="MoCF_biosynth"/>
    <property type="match status" value="1"/>
</dbReference>
<dbReference type="UniPathway" id="UPA00344"/>
<dbReference type="SUPFAM" id="SSF53218">
    <property type="entry name" value="Molybdenum cofactor biosynthesis proteins"/>
    <property type="match status" value="1"/>
</dbReference>
<gene>
    <name evidence="7" type="primary">moeA</name>
    <name evidence="7" type="ORF">HH1059_22800</name>
</gene>
<accession>A0A0X8XAL9</accession>
<evidence type="ECO:0000256" key="3">
    <source>
        <dbReference type="ARBA" id="ARBA00047317"/>
    </source>
</evidence>
<dbReference type="KEGG" id="hhk:HH1059_22800"/>
<name>A0A0X8XAL9_HALHR</name>
<protein>
    <recommendedName>
        <fullName evidence="4">Molybdopterin molybdenumtransferase</fullName>
        <ecNumber evidence="4">2.10.1.1</ecNumber>
    </recommendedName>
</protein>
<keyword evidence="8" id="KW-1185">Reference proteome</keyword>
<dbReference type="Pfam" id="PF03453">
    <property type="entry name" value="MoeA_N"/>
    <property type="match status" value="1"/>
</dbReference>
<dbReference type="GO" id="GO:0046872">
    <property type="term" value="F:metal ion binding"/>
    <property type="evidence" value="ECO:0007669"/>
    <property type="project" value="UniProtKB-UniRule"/>
</dbReference>
<evidence type="ECO:0000313" key="8">
    <source>
        <dbReference type="Proteomes" id="UP000218890"/>
    </source>
</evidence>
<evidence type="ECO:0000256" key="1">
    <source>
        <dbReference type="ARBA" id="ARBA00002901"/>
    </source>
</evidence>
<dbReference type="InterPro" id="IPR038987">
    <property type="entry name" value="MoeA-like"/>
</dbReference>
<dbReference type="InterPro" id="IPR005110">
    <property type="entry name" value="MoeA_linker/N"/>
</dbReference>
<dbReference type="Gene3D" id="3.90.105.10">
    <property type="entry name" value="Molybdopterin biosynthesis moea protein, domain 2"/>
    <property type="match status" value="1"/>
</dbReference>
<comment type="function">
    <text evidence="1 4">Catalyzes the insertion of molybdate into adenylated molybdopterin with the concomitant release of AMP.</text>
</comment>
<keyword evidence="4" id="KW-0500">Molybdenum</keyword>
<organism evidence="7 8">
    <name type="scientific">Halorhodospira halochloris</name>
    <name type="common">Ectothiorhodospira halochloris</name>
    <dbReference type="NCBI Taxonomy" id="1052"/>
    <lineage>
        <taxon>Bacteria</taxon>
        <taxon>Pseudomonadati</taxon>
        <taxon>Pseudomonadota</taxon>
        <taxon>Gammaproteobacteria</taxon>
        <taxon>Chromatiales</taxon>
        <taxon>Ectothiorhodospiraceae</taxon>
        <taxon>Halorhodospira</taxon>
    </lineage>
</organism>
<dbReference type="Gene3D" id="3.40.980.10">
    <property type="entry name" value="MoaB/Mog-like domain"/>
    <property type="match status" value="1"/>
</dbReference>
<proteinExistence type="inferred from homology"/>
<comment type="cofactor">
    <cofactor evidence="4">
        <name>Mg(2+)</name>
        <dbReference type="ChEBI" id="CHEBI:18420"/>
    </cofactor>
</comment>
<keyword evidence="4" id="KW-0479">Metal-binding</keyword>
<evidence type="ECO:0000313" key="7">
    <source>
        <dbReference type="EMBL" id="BAU56349.1"/>
    </source>
</evidence>
<evidence type="ECO:0000256" key="5">
    <source>
        <dbReference type="SAM" id="MobiDB-lite"/>
    </source>
</evidence>
<dbReference type="PANTHER" id="PTHR10192">
    <property type="entry name" value="MOLYBDOPTERIN BIOSYNTHESIS PROTEIN"/>
    <property type="match status" value="1"/>
</dbReference>
<comment type="catalytic activity">
    <reaction evidence="3">
        <text>adenylyl-molybdopterin + molybdate = Mo-molybdopterin + AMP + H(+)</text>
        <dbReference type="Rhea" id="RHEA:35047"/>
        <dbReference type="ChEBI" id="CHEBI:15378"/>
        <dbReference type="ChEBI" id="CHEBI:36264"/>
        <dbReference type="ChEBI" id="CHEBI:62727"/>
        <dbReference type="ChEBI" id="CHEBI:71302"/>
        <dbReference type="ChEBI" id="CHEBI:456215"/>
        <dbReference type="EC" id="2.10.1.1"/>
    </reaction>
</comment>
<keyword evidence="4" id="KW-0460">Magnesium</keyword>
<feature type="region of interest" description="Disordered" evidence="5">
    <location>
        <begin position="395"/>
        <end position="428"/>
    </location>
</feature>
<dbReference type="InterPro" id="IPR036688">
    <property type="entry name" value="MoeA_C_domain_IV_sf"/>
</dbReference>
<dbReference type="CDD" id="cd00887">
    <property type="entry name" value="MoeA"/>
    <property type="match status" value="1"/>
</dbReference>
<dbReference type="InterPro" id="IPR036425">
    <property type="entry name" value="MoaB/Mog-like_dom_sf"/>
</dbReference>
<sequence>MIPFPQAIYSVIQSANQLDLPTQRTDLTALSGRICAERITAPRPLQPFTNSAMDGFAFRHQDHCSSHEHQPYLRVRSTIAAGETPPAQPLPAGECDRILTGAVLPNGADSVIPLEQTETSADGYVSFHHMPKLGANVRKAGEDIAAEQLIIEPGTLLDPGHIMPLAALGIENLAVYRKPRVATITTGNEVTQDLGTQLKQGQIFDSNHFYTQALLRHLSCDLVDNRHLQDDKKLFVNHLHYLLSLDLDMVISSGAVSAGAEYDFVREGLQAIGAEIIFHKVAIRPGKPNLFAHLPNGALYFGLPGNPLATAAGLRFLVAAALRAMTNQPVEQPLIGQCTTTHSKKSGISRALLCTCVGGQDQRLLVNIPDSQSSFMTNPLLTANSWVLLNEDKDDYKPGDKVDTYPLLPGQRSWPKPAAPKQKKDKGG</sequence>
<dbReference type="OrthoDB" id="9804758at2"/>
<dbReference type="GO" id="GO:0005829">
    <property type="term" value="C:cytosol"/>
    <property type="evidence" value="ECO:0007669"/>
    <property type="project" value="TreeGrafter"/>
</dbReference>
<dbReference type="AlphaFoldDB" id="A0A0X8XAL9"/>
<keyword evidence="4" id="KW-0501">Molybdenum cofactor biosynthesis</keyword>
<dbReference type="Gene3D" id="2.170.190.11">
    <property type="entry name" value="Molybdopterin biosynthesis moea protein, domain 3"/>
    <property type="match status" value="1"/>
</dbReference>
<dbReference type="SUPFAM" id="SSF63867">
    <property type="entry name" value="MoeA C-terminal domain-like"/>
    <property type="match status" value="1"/>
</dbReference>
<dbReference type="InterPro" id="IPR036135">
    <property type="entry name" value="MoeA_linker/N_sf"/>
</dbReference>
<dbReference type="Pfam" id="PF00994">
    <property type="entry name" value="MoCF_biosynth"/>
    <property type="match status" value="1"/>
</dbReference>
<comment type="similarity">
    <text evidence="2 4">Belongs to the MoeA family.</text>
</comment>
<keyword evidence="4" id="KW-0808">Transferase</keyword>
<dbReference type="Proteomes" id="UP000218890">
    <property type="component" value="Chromosome"/>
</dbReference>
<dbReference type="GO" id="GO:0006777">
    <property type="term" value="P:Mo-molybdopterin cofactor biosynthetic process"/>
    <property type="evidence" value="ECO:0007669"/>
    <property type="project" value="UniProtKB-UniRule"/>
</dbReference>
<dbReference type="EMBL" id="AP017372">
    <property type="protein sequence ID" value="BAU56349.1"/>
    <property type="molecule type" value="Genomic_DNA"/>
</dbReference>
<feature type="domain" description="MoaB/Mog" evidence="6">
    <location>
        <begin position="182"/>
        <end position="324"/>
    </location>
</feature>
<dbReference type="PANTHER" id="PTHR10192:SF5">
    <property type="entry name" value="GEPHYRIN"/>
    <property type="match status" value="1"/>
</dbReference>
<evidence type="ECO:0000256" key="2">
    <source>
        <dbReference type="ARBA" id="ARBA00010763"/>
    </source>
</evidence>
<dbReference type="GO" id="GO:0061599">
    <property type="term" value="F:molybdopterin molybdotransferase activity"/>
    <property type="evidence" value="ECO:0007669"/>
    <property type="project" value="UniProtKB-UniRule"/>
</dbReference>
<reference evidence="7" key="1">
    <citation type="submission" date="2016-02" db="EMBL/GenBank/DDBJ databases">
        <title>Halorhodospira halochloris DSM-1059 complete genome, version 2.</title>
        <authorList>
            <person name="Tsukatani Y."/>
        </authorList>
    </citation>
    <scope>NUCLEOTIDE SEQUENCE</scope>
    <source>
        <strain evidence="7">DSM 1059</strain>
    </source>
</reference>
<dbReference type="RefSeq" id="WP_096406082.1">
    <property type="nucleotide sequence ID" value="NZ_AP017372.2"/>
</dbReference>
<dbReference type="InterPro" id="IPR001453">
    <property type="entry name" value="MoaB/Mog_dom"/>
</dbReference>
<evidence type="ECO:0000259" key="6">
    <source>
        <dbReference type="SMART" id="SM00852"/>
    </source>
</evidence>
<dbReference type="Gene3D" id="2.40.340.10">
    <property type="entry name" value="MoeA, C-terminal, domain IV"/>
    <property type="match status" value="1"/>
</dbReference>
<comment type="pathway">
    <text evidence="4">Cofactor biosynthesis; molybdopterin biosynthesis.</text>
</comment>
<evidence type="ECO:0000256" key="4">
    <source>
        <dbReference type="RuleBase" id="RU365090"/>
    </source>
</evidence>